<dbReference type="CDD" id="cd17335">
    <property type="entry name" value="MFS_MFSD6"/>
    <property type="match status" value="1"/>
</dbReference>
<evidence type="ECO:0000259" key="8">
    <source>
        <dbReference type="Pfam" id="PF12832"/>
    </source>
</evidence>
<evidence type="ECO:0000256" key="2">
    <source>
        <dbReference type="ARBA" id="ARBA00005241"/>
    </source>
</evidence>
<feature type="transmembrane region" description="Helical" evidence="7">
    <location>
        <begin position="1743"/>
        <end position="1762"/>
    </location>
</feature>
<feature type="compositionally biased region" description="Basic and acidic residues" evidence="6">
    <location>
        <begin position="412"/>
        <end position="427"/>
    </location>
</feature>
<feature type="transmembrane region" description="Helical" evidence="7">
    <location>
        <begin position="1596"/>
        <end position="1615"/>
    </location>
</feature>
<feature type="region of interest" description="Disordered" evidence="6">
    <location>
        <begin position="978"/>
        <end position="1008"/>
    </location>
</feature>
<dbReference type="Gene3D" id="1.20.1250.20">
    <property type="entry name" value="MFS general substrate transporter like domains"/>
    <property type="match status" value="2"/>
</dbReference>
<feature type="compositionally biased region" description="Polar residues" evidence="6">
    <location>
        <begin position="94"/>
        <end position="106"/>
    </location>
</feature>
<reference evidence="10 11" key="1">
    <citation type="submission" date="2022-05" db="EMBL/GenBank/DDBJ databases">
        <authorList>
            <consortium name="Genoscope - CEA"/>
            <person name="William W."/>
        </authorList>
    </citation>
    <scope>NUCLEOTIDE SEQUENCE [LARGE SCALE GENOMIC DNA]</scope>
</reference>
<feature type="region of interest" description="Disordered" evidence="6">
    <location>
        <begin position="90"/>
        <end position="110"/>
    </location>
</feature>
<feature type="compositionally biased region" description="Low complexity" evidence="6">
    <location>
        <begin position="1076"/>
        <end position="1090"/>
    </location>
</feature>
<gene>
    <name evidence="10" type="ORF">PMEA_00011541</name>
</gene>
<feature type="compositionally biased region" description="Polar residues" evidence="6">
    <location>
        <begin position="848"/>
        <end position="862"/>
    </location>
</feature>
<dbReference type="Proteomes" id="UP001159428">
    <property type="component" value="Unassembled WGS sequence"/>
</dbReference>
<feature type="region of interest" description="Disordered" evidence="6">
    <location>
        <begin position="1071"/>
        <end position="1151"/>
    </location>
</feature>
<dbReference type="Pfam" id="PF12832">
    <property type="entry name" value="MFS_1_like"/>
    <property type="match status" value="1"/>
</dbReference>
<feature type="compositionally biased region" description="Low complexity" evidence="6">
    <location>
        <begin position="928"/>
        <end position="954"/>
    </location>
</feature>
<comment type="subcellular location">
    <subcellularLocation>
        <location evidence="1">Membrane</location>
        <topology evidence="1">Multi-pass membrane protein</topology>
    </subcellularLocation>
</comment>
<feature type="region of interest" description="Disordered" evidence="6">
    <location>
        <begin position="343"/>
        <end position="447"/>
    </location>
</feature>
<dbReference type="InterPro" id="IPR051717">
    <property type="entry name" value="MFS_MFSD6"/>
</dbReference>
<dbReference type="InterPro" id="IPR024989">
    <property type="entry name" value="MFS_assoc_dom"/>
</dbReference>
<protein>
    <submittedName>
        <fullName evidence="10">Uncharacterized protein</fullName>
    </submittedName>
</protein>
<evidence type="ECO:0000256" key="4">
    <source>
        <dbReference type="ARBA" id="ARBA00022989"/>
    </source>
</evidence>
<feature type="domain" description="SGNH hydrolase-type esterase" evidence="9">
    <location>
        <begin position="1161"/>
        <end position="1356"/>
    </location>
</feature>
<comment type="caution">
    <text evidence="10">The sequence shown here is derived from an EMBL/GenBank/DDBJ whole genome shotgun (WGS) entry which is preliminary data.</text>
</comment>
<dbReference type="PANTHER" id="PTHR16172">
    <property type="entry name" value="MAJOR FACILITATOR SUPERFAMILY DOMAIN-CONTAINING PROTEIN 6-LIKE"/>
    <property type="match status" value="1"/>
</dbReference>
<feature type="transmembrane region" description="Helical" evidence="7">
    <location>
        <begin position="1713"/>
        <end position="1731"/>
    </location>
</feature>
<dbReference type="GO" id="GO:0016020">
    <property type="term" value="C:membrane"/>
    <property type="evidence" value="ECO:0007669"/>
    <property type="project" value="UniProtKB-SubCell"/>
</dbReference>
<dbReference type="InterPro" id="IPR036259">
    <property type="entry name" value="MFS_trans_sf"/>
</dbReference>
<feature type="compositionally biased region" description="Low complexity" evidence="6">
    <location>
        <begin position="1115"/>
        <end position="1138"/>
    </location>
</feature>
<feature type="transmembrane region" description="Helical" evidence="7">
    <location>
        <begin position="1518"/>
        <end position="1539"/>
    </location>
</feature>
<evidence type="ECO:0000256" key="1">
    <source>
        <dbReference type="ARBA" id="ARBA00004141"/>
    </source>
</evidence>
<evidence type="ECO:0000256" key="3">
    <source>
        <dbReference type="ARBA" id="ARBA00022692"/>
    </source>
</evidence>
<dbReference type="SUPFAM" id="SSF103473">
    <property type="entry name" value="MFS general substrate transporter"/>
    <property type="match status" value="1"/>
</dbReference>
<feature type="region of interest" description="Disordered" evidence="6">
    <location>
        <begin position="917"/>
        <end position="954"/>
    </location>
</feature>
<dbReference type="InterPro" id="IPR036514">
    <property type="entry name" value="SGNH_hydro_sf"/>
</dbReference>
<feature type="transmembrane region" description="Helical" evidence="7">
    <location>
        <begin position="1774"/>
        <end position="1797"/>
    </location>
</feature>
<feature type="transmembrane region" description="Helical" evidence="7">
    <location>
        <begin position="1559"/>
        <end position="1576"/>
    </location>
</feature>
<feature type="transmembrane region" description="Helical" evidence="7">
    <location>
        <begin position="1649"/>
        <end position="1674"/>
    </location>
</feature>
<feature type="transmembrane region" description="Helical" evidence="7">
    <location>
        <begin position="1680"/>
        <end position="1701"/>
    </location>
</feature>
<feature type="transmembrane region" description="Helical" evidence="7">
    <location>
        <begin position="1803"/>
        <end position="1820"/>
    </location>
</feature>
<dbReference type="Pfam" id="PF13472">
    <property type="entry name" value="Lipase_GDSL_2"/>
    <property type="match status" value="1"/>
</dbReference>
<evidence type="ECO:0000259" key="9">
    <source>
        <dbReference type="Pfam" id="PF13472"/>
    </source>
</evidence>
<feature type="compositionally biased region" description="Basic and acidic residues" evidence="6">
    <location>
        <begin position="864"/>
        <end position="879"/>
    </location>
</feature>
<feature type="compositionally biased region" description="Basic and acidic residues" evidence="6">
    <location>
        <begin position="782"/>
        <end position="802"/>
    </location>
</feature>
<evidence type="ECO:0000313" key="10">
    <source>
        <dbReference type="EMBL" id="CAH3123821.1"/>
    </source>
</evidence>
<feature type="compositionally biased region" description="Basic and acidic residues" evidence="6">
    <location>
        <begin position="917"/>
        <end position="927"/>
    </location>
</feature>
<dbReference type="CDD" id="cd00229">
    <property type="entry name" value="SGNH_hydrolase"/>
    <property type="match status" value="1"/>
</dbReference>
<feature type="domain" description="Major facilitator superfamily associated" evidence="8">
    <location>
        <begin position="1514"/>
        <end position="1804"/>
    </location>
</feature>
<dbReference type="EMBL" id="CALNXJ010000020">
    <property type="protein sequence ID" value="CAH3123821.1"/>
    <property type="molecule type" value="Genomic_DNA"/>
</dbReference>
<evidence type="ECO:0000256" key="5">
    <source>
        <dbReference type="ARBA" id="ARBA00023136"/>
    </source>
</evidence>
<accession>A0AAU9WS36</accession>
<dbReference type="PANTHER" id="PTHR16172:SF2">
    <property type="entry name" value="MAJOR FACILITATOR SUPERFAMILY DOMAIN-CONTAINING PROTEIN 6"/>
    <property type="match status" value="1"/>
</dbReference>
<sequence>MVGEQGNRTSGPRNTASRSVPNSYWWKRIHNLNARSGVQEVSDGLNCAEKFSSLVSCHRGYGSVAFYAVFSLFILTFLYAIWKIVSAHSRSTRRPGSSNSTSTTKLGPTPYALTGYPAAHPWMTTESITEHFHQNVKKLHPSQNEAPQQRPSSPIYFPSPNNEHEKITSVTNNDDPLIGGNVALRNLLPTLPSPARATKRFNNYYQGAFNSIQPALNYPSEQYPAVFNPILPTVRYPKAYYLYSRSPIPGGVMENQNYPIETKVSRPLPYSSNSVGILNDKPAVSSYPVEPNVSYITPYYFPSNKNSMTRSSFSNGYYGESPFMSNFVGAETTPSPLISFLKGSSSKVSLSPRQSSHTEEGRKKPRRKNRRHKKRKQSRPFRKHSEFEEIQDIEEESNRASNKASSPRRHKIEVERKAGKQTKERYGTRKLGKGRHNGSTSRGVRHRSHILASRRVHTSSEIKVYHTYHGLEKKAQHKRRQDTSNKYRRTNIPHPQITVQTGHSRRSHYQFRKKDHAIHRHSKGLGGHHVTHERHGKILDFKQYHRYRKHHSLGDEIRGKWHISRHRVKTCNVIDTFATRGTVKITRAVGHKKQYLHTLLACRPVRLRVRHRNHQRTFSVKYAQLCSKRWYVTKGVIHIQKTVSNEIEIPRYNVRICDPSYAHAMNLLPTKEKETKVWGLSQEFLRKVEKEDERKFKLSSSSSTRGHKKKKKRVKSWQHSKKKSFRSNKTRNSIKKPREYHKVETKRKIHHHRVHKKSHHLKRKSEKRHSGKKKKHNRKVKGGLEMKNNKLSSKRGEEHVQNPDKLFYGKLLRVLKLARTYERKKENKTNSDDVFDSLEAVLTQNRNVDNNSIRSDNSTSKINHAKENNVTKHNERDGDPAGQPKNRQKDSKVNIQRLLAKVLPAVVAKIINADHDVGESEATEVKTKPTQSTTTEKTTTKKPIPTNKITTPAKNSLGEKSMQDIVKRILPLLLQRAGKKTTKQAQGIKSKHKTKEPSFPPKRTSPKPKKIMVRTSLTNILSKLGIGNLDSNSLSSTVLAKTTSFIPKPPLKSKPKSTAVPLKTTVITTIPPQSPYTPLTPTLTTQLPPTLREPDIGRSSFRPTMEQFFPPHENSQISPVGPPSVSQSEPSSVQSPGSLPASSPISFSPRRSDPYSRNILCFGDSLTSGFFNHGRNFHPYSQRLSQLLNSDGRLKYYVKTSGKVREMAHGSMTKRLPQVLGNSSRFDWVIILGGTNDVAHVKNFGDDDSFMTQLINVWQPRIARDIEMLHETAHRYGARTLLLTIPETAYEAWPSFKTLWVMRNRLNEDLRKYALRSQGNVVLCDLAAKFPRHSLPPQTQALLWNDHLHPTAYGYDKMAEIVYQCLKPFLYLPTTDEPQWCKLYNNNNSKYNDYNDGDDREISLPNSRTSSLKFTGNFSDSNTVTRQQTRKHDFFSRVSPYLDTTVPFLPITFKDLKTVYNVTLHNHGKEAEALRINDDWKDQLEVASSEPSATKPPQDFSNAIATENEYVECDSKEFLFLLLVTIIGTAIAAPAQAFADTVTLQTLNGESHKYGRVRLWGSLGWGIGGFSVGAAVSANYRTNRCGETVINYMPCFYVYAVAMSVAFVCATQFQFDQPFIKDEQEVNVAGGSETPKILQGLKVFRNPQFCFVMFIAFFCGSATGFIETFLFWYLHELGGGQLLFSVMNGLNCAAEVCVFFVTDKLLSFLGHINVIYVALFCYSIRFIYFYSVKSPWAVLPAELLQGITTAAFWSSCVSYVGLHPGAPNTVQGILNGVYMGLGFASGGFIGGFLVQFAEMKTLFLLYALISFCILIMFVVLNKIKSKT</sequence>
<evidence type="ECO:0000256" key="7">
    <source>
        <dbReference type="SAM" id="Phobius"/>
    </source>
</evidence>
<feature type="compositionally biased region" description="Basic residues" evidence="6">
    <location>
        <begin position="705"/>
        <end position="735"/>
    </location>
</feature>
<feature type="compositionally biased region" description="Basic residues" evidence="6">
    <location>
        <begin position="744"/>
        <end position="781"/>
    </location>
</feature>
<keyword evidence="11" id="KW-1185">Reference proteome</keyword>
<keyword evidence="4 7" id="KW-1133">Transmembrane helix</keyword>
<evidence type="ECO:0000256" key="6">
    <source>
        <dbReference type="SAM" id="MobiDB-lite"/>
    </source>
</evidence>
<keyword evidence="5 7" id="KW-0472">Membrane</keyword>
<feature type="compositionally biased region" description="Polar residues" evidence="6">
    <location>
        <begin position="343"/>
        <end position="355"/>
    </location>
</feature>
<feature type="transmembrane region" description="Helical" evidence="7">
    <location>
        <begin position="60"/>
        <end position="82"/>
    </location>
</feature>
<feature type="region of interest" description="Disordered" evidence="6">
    <location>
        <begin position="695"/>
        <end position="802"/>
    </location>
</feature>
<name>A0AAU9WS36_9CNID</name>
<organism evidence="10 11">
    <name type="scientific">Pocillopora meandrina</name>
    <dbReference type="NCBI Taxonomy" id="46732"/>
    <lineage>
        <taxon>Eukaryota</taxon>
        <taxon>Metazoa</taxon>
        <taxon>Cnidaria</taxon>
        <taxon>Anthozoa</taxon>
        <taxon>Hexacorallia</taxon>
        <taxon>Scleractinia</taxon>
        <taxon>Astrocoeniina</taxon>
        <taxon>Pocilloporidae</taxon>
        <taxon>Pocillopora</taxon>
    </lineage>
</organism>
<dbReference type="InterPro" id="IPR013830">
    <property type="entry name" value="SGNH_hydro"/>
</dbReference>
<comment type="similarity">
    <text evidence="2">Belongs to the major facilitator superfamily. MFSD6 family.</text>
</comment>
<dbReference type="SUPFAM" id="SSF52266">
    <property type="entry name" value="SGNH hydrolase"/>
    <property type="match status" value="1"/>
</dbReference>
<feature type="region of interest" description="Disordered" evidence="6">
    <location>
        <begin position="848"/>
        <end position="892"/>
    </location>
</feature>
<proteinExistence type="inferred from homology"/>
<dbReference type="Gene3D" id="3.40.50.1110">
    <property type="entry name" value="SGNH hydrolase"/>
    <property type="match status" value="1"/>
</dbReference>
<evidence type="ECO:0000313" key="11">
    <source>
        <dbReference type="Proteomes" id="UP001159428"/>
    </source>
</evidence>
<feature type="compositionally biased region" description="Basic residues" evidence="6">
    <location>
        <begin position="363"/>
        <end position="382"/>
    </location>
</feature>
<keyword evidence="3 7" id="KW-0812">Transmembrane</keyword>